<dbReference type="EMBL" id="CADCTZ010000737">
    <property type="protein sequence ID" value="CAA9363792.1"/>
    <property type="molecule type" value="Genomic_DNA"/>
</dbReference>
<name>A0A6J4MPQ5_9CYAN</name>
<evidence type="ECO:0000313" key="1">
    <source>
        <dbReference type="EMBL" id="CAA9363792.1"/>
    </source>
</evidence>
<organism evidence="1">
    <name type="scientific">uncultured Microcoleus sp</name>
    <dbReference type="NCBI Taxonomy" id="259945"/>
    <lineage>
        <taxon>Bacteria</taxon>
        <taxon>Bacillati</taxon>
        <taxon>Cyanobacteriota</taxon>
        <taxon>Cyanophyceae</taxon>
        <taxon>Oscillatoriophycideae</taxon>
        <taxon>Oscillatoriales</taxon>
        <taxon>Microcoleaceae</taxon>
        <taxon>Microcoleus</taxon>
        <taxon>environmental samples</taxon>
    </lineage>
</organism>
<protein>
    <submittedName>
        <fullName evidence="1">Uncharacterized protein</fullName>
    </submittedName>
</protein>
<dbReference type="AlphaFoldDB" id="A0A6J4MPQ5"/>
<accession>A0A6J4MPQ5</accession>
<gene>
    <name evidence="1" type="ORF">AVDCRST_MAG84-3684</name>
</gene>
<sequence length="37" mass="4203">MESDPTHMGELGVLHFVGKIISKVGFFSESRLLLWKL</sequence>
<reference evidence="1" key="1">
    <citation type="submission" date="2020-02" db="EMBL/GenBank/DDBJ databases">
        <authorList>
            <person name="Meier V. D."/>
        </authorList>
    </citation>
    <scope>NUCLEOTIDE SEQUENCE</scope>
    <source>
        <strain evidence="1">AVDCRST_MAG84</strain>
    </source>
</reference>
<proteinExistence type="predicted"/>